<dbReference type="GO" id="GO:0003700">
    <property type="term" value="F:DNA-binding transcription factor activity"/>
    <property type="evidence" value="ECO:0007669"/>
    <property type="project" value="TreeGrafter"/>
</dbReference>
<keyword evidence="1" id="KW-0805">Transcription regulation</keyword>
<dbReference type="PROSITE" id="PS00356">
    <property type="entry name" value="HTH_LACI_1"/>
    <property type="match status" value="1"/>
</dbReference>
<dbReference type="SUPFAM" id="SSF47413">
    <property type="entry name" value="lambda repressor-like DNA-binding domains"/>
    <property type="match status" value="1"/>
</dbReference>
<dbReference type="Gene3D" id="1.10.260.40">
    <property type="entry name" value="lambda repressor-like DNA-binding domains"/>
    <property type="match status" value="1"/>
</dbReference>
<dbReference type="SMART" id="SM00354">
    <property type="entry name" value="HTH_LACI"/>
    <property type="match status" value="1"/>
</dbReference>
<dbReference type="EMBL" id="JZWI01000046">
    <property type="protein sequence ID" value="KLN52682.1"/>
    <property type="molecule type" value="Genomic_DNA"/>
</dbReference>
<dbReference type="PANTHER" id="PTHR30146">
    <property type="entry name" value="LACI-RELATED TRANSCRIPTIONAL REPRESSOR"/>
    <property type="match status" value="1"/>
</dbReference>
<keyword evidence="3" id="KW-0804">Transcription</keyword>
<keyword evidence="7" id="KW-1185">Reference proteome</keyword>
<evidence type="ECO:0000256" key="3">
    <source>
        <dbReference type="ARBA" id="ARBA00023163"/>
    </source>
</evidence>
<accession>A0A0H2LVY8</accession>
<dbReference type="Pfam" id="PF00356">
    <property type="entry name" value="LacI"/>
    <property type="match status" value="1"/>
</dbReference>
<gene>
    <name evidence="6" type="primary">ccpA1</name>
    <name evidence="6" type="ORF">VPARA_61750</name>
</gene>
<feature type="region of interest" description="Disordered" evidence="4">
    <location>
        <begin position="393"/>
        <end position="418"/>
    </location>
</feature>
<dbReference type="PATRIC" id="fig|34073.19.peg.6347"/>
<dbReference type="Proteomes" id="UP000035170">
    <property type="component" value="Unassembled WGS sequence"/>
</dbReference>
<sequence length="418" mass="45299">MVFSRMRLNSCFTVARPTGPACTSDGPTGFSYHEALHLPVAATGPALTTSPSKISSMPQSPTGRPTLEDVARLADVSLGSASRALSDSSLVKPKTLKRVMQAVEQLGYVRNGAARALASRRTFSVGAVYPTLHNPAFADSIHALQQTLWGFGYQLVVASHEYVEEREYEVVRSIVERGVDGLILVGVEHDHQVFDLVRQRKLPLVLTWTLEQPPYGHTVGFSNRQAAYDLTRAVLAKGHKDIAVICGSREHNERARQRVSGTSEAMAERGLTLREEWIIEQPLSVEGGKLAMQRILAMGQRPTAVMCNTDTLAIGALHECRVHGIAVPDQMSITGYDDIVLASLTVPPLATVHIPTAQIGTFSARRLVGLIENRDLGEPPALNHEVVIRESLGPAPSTLQPEMKRGKLSGSARTVADS</sequence>
<name>A0A0H2LVY8_VARPD</name>
<reference evidence="6 7" key="1">
    <citation type="submission" date="2015-03" db="EMBL/GenBank/DDBJ databases">
        <title>Genome sequence of Variovorax paradoxus TBEA6.</title>
        <authorList>
            <person name="Poehlein A."/>
            <person name="Schuldes J."/>
            <person name="Wuebbeler J.H."/>
            <person name="Hiessl S."/>
            <person name="Steinbuechel A."/>
            <person name="Daniel R."/>
        </authorList>
    </citation>
    <scope>NUCLEOTIDE SEQUENCE [LARGE SCALE GENOMIC DNA]</scope>
    <source>
        <strain evidence="6 7">TBEA6</strain>
    </source>
</reference>
<dbReference type="InterPro" id="IPR046335">
    <property type="entry name" value="LacI/GalR-like_sensor"/>
</dbReference>
<dbReference type="PANTHER" id="PTHR30146:SF33">
    <property type="entry name" value="TRANSCRIPTIONAL REGULATOR"/>
    <property type="match status" value="1"/>
</dbReference>
<proteinExistence type="predicted"/>
<comment type="caution">
    <text evidence="6">The sequence shown here is derived from an EMBL/GenBank/DDBJ whole genome shotgun (WGS) entry which is preliminary data.</text>
</comment>
<dbReference type="GO" id="GO:0000976">
    <property type="term" value="F:transcription cis-regulatory region binding"/>
    <property type="evidence" value="ECO:0007669"/>
    <property type="project" value="TreeGrafter"/>
</dbReference>
<keyword evidence="2" id="KW-0238">DNA-binding</keyword>
<dbReference type="InterPro" id="IPR010982">
    <property type="entry name" value="Lambda_DNA-bd_dom_sf"/>
</dbReference>
<dbReference type="InterPro" id="IPR000843">
    <property type="entry name" value="HTH_LacI"/>
</dbReference>
<dbReference type="AlphaFoldDB" id="A0A0H2LVY8"/>
<feature type="domain" description="HTH lacI-type" evidence="5">
    <location>
        <begin position="65"/>
        <end position="119"/>
    </location>
</feature>
<evidence type="ECO:0000256" key="2">
    <source>
        <dbReference type="ARBA" id="ARBA00023125"/>
    </source>
</evidence>
<dbReference type="SUPFAM" id="SSF53822">
    <property type="entry name" value="Periplasmic binding protein-like I"/>
    <property type="match status" value="1"/>
</dbReference>
<dbReference type="Pfam" id="PF13377">
    <property type="entry name" value="Peripla_BP_3"/>
    <property type="match status" value="1"/>
</dbReference>
<dbReference type="CDD" id="cd01392">
    <property type="entry name" value="HTH_LacI"/>
    <property type="match status" value="1"/>
</dbReference>
<organism evidence="6 7">
    <name type="scientific">Variovorax paradoxus</name>
    <dbReference type="NCBI Taxonomy" id="34073"/>
    <lineage>
        <taxon>Bacteria</taxon>
        <taxon>Pseudomonadati</taxon>
        <taxon>Pseudomonadota</taxon>
        <taxon>Betaproteobacteria</taxon>
        <taxon>Burkholderiales</taxon>
        <taxon>Comamonadaceae</taxon>
        <taxon>Variovorax</taxon>
    </lineage>
</organism>
<evidence type="ECO:0000256" key="1">
    <source>
        <dbReference type="ARBA" id="ARBA00023015"/>
    </source>
</evidence>
<evidence type="ECO:0000256" key="4">
    <source>
        <dbReference type="SAM" id="MobiDB-lite"/>
    </source>
</evidence>
<dbReference type="PROSITE" id="PS50932">
    <property type="entry name" value="HTH_LACI_2"/>
    <property type="match status" value="1"/>
</dbReference>
<evidence type="ECO:0000259" key="5">
    <source>
        <dbReference type="PROSITE" id="PS50932"/>
    </source>
</evidence>
<evidence type="ECO:0000313" key="6">
    <source>
        <dbReference type="EMBL" id="KLN52682.1"/>
    </source>
</evidence>
<protein>
    <submittedName>
        <fullName evidence="6">Catabolite control protein A</fullName>
    </submittedName>
</protein>
<evidence type="ECO:0000313" key="7">
    <source>
        <dbReference type="Proteomes" id="UP000035170"/>
    </source>
</evidence>
<dbReference type="Gene3D" id="3.40.50.2300">
    <property type="match status" value="2"/>
</dbReference>
<dbReference type="CDD" id="cd06273">
    <property type="entry name" value="PBP1_LacI-like"/>
    <property type="match status" value="1"/>
</dbReference>
<dbReference type="InterPro" id="IPR028082">
    <property type="entry name" value="Peripla_BP_I"/>
</dbReference>